<dbReference type="KEGG" id="asr:WL1483_1103"/>
<evidence type="ECO:0000313" key="5">
    <source>
        <dbReference type="Proteomes" id="UP000774958"/>
    </source>
</evidence>
<evidence type="ECO:0000313" key="3">
    <source>
        <dbReference type="EMBL" id="MBZ6065278.1"/>
    </source>
</evidence>
<dbReference type="Pfam" id="PF00582">
    <property type="entry name" value="Usp"/>
    <property type="match status" value="1"/>
</dbReference>
<name>A0A0S2SFZ3_9GAMM</name>
<dbReference type="RefSeq" id="WP_050664560.1">
    <property type="nucleotide sequence ID" value="NZ_CDDB01000001.1"/>
</dbReference>
<dbReference type="PATRIC" id="fig|652.5.peg.1532"/>
<dbReference type="OrthoDB" id="5592637at2"/>
<accession>A0A0S2SFZ3</accession>
<evidence type="ECO:0000313" key="4">
    <source>
        <dbReference type="Proteomes" id="UP000058114"/>
    </source>
</evidence>
<dbReference type="AlphaFoldDB" id="A0A0S2SFZ3"/>
<sequence length="145" mass="15835">MKNGIVLLLEGKAYERETLAKASRLAHAMGSPLTLLHLTHSSQVRNEHIELPAAERSARAELAAKAGISELVATLSHPAEYQCLAVDDVVRDLAAWLASHPCDLLLVGSRHHWMEGSLARQLLYKLPVDIQICHEPIAEPLRAAG</sequence>
<dbReference type="InterPro" id="IPR014729">
    <property type="entry name" value="Rossmann-like_a/b/a_fold"/>
</dbReference>
<dbReference type="EMBL" id="JAIRBT010000003">
    <property type="protein sequence ID" value="MBZ6065278.1"/>
    <property type="molecule type" value="Genomic_DNA"/>
</dbReference>
<dbReference type="Proteomes" id="UP000058114">
    <property type="component" value="Chromosome"/>
</dbReference>
<evidence type="ECO:0000259" key="1">
    <source>
        <dbReference type="Pfam" id="PF00582"/>
    </source>
</evidence>
<dbReference type="SUPFAM" id="SSF52402">
    <property type="entry name" value="Adenine nucleotide alpha hydrolases-like"/>
    <property type="match status" value="1"/>
</dbReference>
<reference evidence="4" key="1">
    <citation type="submission" date="2015-10" db="EMBL/GenBank/DDBJ databases">
        <title>Complete Genome Sequence of Aeromonas schubertii strain WL1483.</title>
        <authorList>
            <person name="Liu L."/>
        </authorList>
    </citation>
    <scope>NUCLEOTIDE SEQUENCE [LARGE SCALE GENOMIC DNA]</scope>
    <source>
        <strain evidence="4">WL1483</strain>
    </source>
</reference>
<dbReference type="EMBL" id="CP013067">
    <property type="protein sequence ID" value="ALP40522.1"/>
    <property type="molecule type" value="Genomic_DNA"/>
</dbReference>
<dbReference type="Gene3D" id="3.40.50.620">
    <property type="entry name" value="HUPs"/>
    <property type="match status" value="1"/>
</dbReference>
<evidence type="ECO:0000313" key="2">
    <source>
        <dbReference type="EMBL" id="ALP40522.1"/>
    </source>
</evidence>
<dbReference type="STRING" id="652.WL1483_1103"/>
<dbReference type="InterPro" id="IPR006016">
    <property type="entry name" value="UspA"/>
</dbReference>
<reference evidence="3 5" key="3">
    <citation type="submission" date="2021-09" db="EMBL/GenBank/DDBJ databases">
        <title>Aeromonas schubertii isolated from Asian sea bass.</title>
        <authorList>
            <person name="Pinpimai K."/>
        </authorList>
    </citation>
    <scope>NUCLEOTIDE SEQUENCE [LARGE SCALE GENOMIC DNA]</scope>
    <source>
        <strain evidence="3 5">CHULA2021a</strain>
    </source>
</reference>
<gene>
    <name evidence="3" type="ORF">LA374_03495</name>
    <name evidence="2" type="ORF">WL1483_1103</name>
</gene>
<protein>
    <submittedName>
        <fullName evidence="3">Universal stress protein</fullName>
    </submittedName>
</protein>
<feature type="domain" description="UspA" evidence="1">
    <location>
        <begin position="5"/>
        <end position="130"/>
    </location>
</feature>
<proteinExistence type="predicted"/>
<dbReference type="Proteomes" id="UP000774958">
    <property type="component" value="Unassembled WGS sequence"/>
</dbReference>
<organism evidence="2 4">
    <name type="scientific">Aeromonas schubertii</name>
    <dbReference type="NCBI Taxonomy" id="652"/>
    <lineage>
        <taxon>Bacteria</taxon>
        <taxon>Pseudomonadati</taxon>
        <taxon>Pseudomonadota</taxon>
        <taxon>Gammaproteobacteria</taxon>
        <taxon>Aeromonadales</taxon>
        <taxon>Aeromonadaceae</taxon>
        <taxon>Aeromonas</taxon>
    </lineage>
</organism>
<keyword evidence="5" id="KW-1185">Reference proteome</keyword>
<reference evidence="2 4" key="2">
    <citation type="journal article" date="2016" name="Genome Announc.">
        <title>Complete Genome Sequence of the Highly Virulent Aeromonas schubertii Strain WL1483, Isolated from Diseased Snakehead Fish (Channa argus) in China.</title>
        <authorList>
            <person name="Liu L."/>
            <person name="Li N."/>
            <person name="Zhang D."/>
            <person name="Fu X."/>
            <person name="Shi C."/>
            <person name="Lin Q."/>
            <person name="Hao G."/>
        </authorList>
    </citation>
    <scope>NUCLEOTIDE SEQUENCE [LARGE SCALE GENOMIC DNA]</scope>
    <source>
        <strain evidence="2 4">WL1483</strain>
    </source>
</reference>